<protein>
    <recommendedName>
        <fullName evidence="2">RNA 2',3'-cyclic phosphodiesterase</fullName>
        <shortName evidence="2">RNA 2',3'-CPDase</shortName>
        <ecNumber evidence="2">3.1.4.58</ecNumber>
    </recommendedName>
</protein>
<dbReference type="EMBL" id="JBHUIY010000002">
    <property type="protein sequence ID" value="MFD2232495.1"/>
    <property type="molecule type" value="Genomic_DNA"/>
</dbReference>
<dbReference type="RefSeq" id="WP_377313852.1">
    <property type="nucleotide sequence ID" value="NZ_JBHUIY010000002.1"/>
</dbReference>
<dbReference type="EC" id="3.1.4.58" evidence="2"/>
<keyword evidence="4" id="KW-1185">Reference proteome</keyword>
<dbReference type="SUPFAM" id="SSF55144">
    <property type="entry name" value="LigT-like"/>
    <property type="match status" value="1"/>
</dbReference>
<reference evidence="4" key="1">
    <citation type="journal article" date="2019" name="Int. J. Syst. Evol. Microbiol.">
        <title>The Global Catalogue of Microorganisms (GCM) 10K type strain sequencing project: providing services to taxonomists for standard genome sequencing and annotation.</title>
        <authorList>
            <consortium name="The Broad Institute Genomics Platform"/>
            <consortium name="The Broad Institute Genome Sequencing Center for Infectious Disease"/>
            <person name="Wu L."/>
            <person name="Ma J."/>
        </authorList>
    </citation>
    <scope>NUCLEOTIDE SEQUENCE [LARGE SCALE GENOMIC DNA]</scope>
    <source>
        <strain evidence="4">KCTC 15012</strain>
    </source>
</reference>
<sequence length="192" mass="20640">MIRLFVGLDLPGDLAERLAGLTAGLPGARRIEPENLHLTLRFVGEIDEATAADLDLALTRVEAAPFTLTLTELGLFGDRHRARTLWRGVEASPPLRRLAGRIEAAATRVGLAAETRRFTPHITLARLDSVRPERLQRALAVPPPPETLAVEAFTLFQSHLSPHGAQYERLVSYPLTAAGSVPGGLSGGGAFE</sequence>
<evidence type="ECO:0000256" key="1">
    <source>
        <dbReference type="ARBA" id="ARBA00022801"/>
    </source>
</evidence>
<comment type="function">
    <text evidence="2">Hydrolyzes RNA 2',3'-cyclic phosphodiester to an RNA 2'-phosphomonoester.</text>
</comment>
<comment type="similarity">
    <text evidence="2">Belongs to the 2H phosphoesterase superfamily. ThpR family.</text>
</comment>
<gene>
    <name evidence="3" type="primary">thpR</name>
    <name evidence="3" type="ORF">ACFSNB_01610</name>
</gene>
<dbReference type="Gene3D" id="3.90.1140.10">
    <property type="entry name" value="Cyclic phosphodiesterase"/>
    <property type="match status" value="1"/>
</dbReference>
<dbReference type="HAMAP" id="MF_01940">
    <property type="entry name" value="RNA_CPDase"/>
    <property type="match status" value="1"/>
</dbReference>
<dbReference type="Pfam" id="PF13563">
    <property type="entry name" value="2_5_RNA_ligase2"/>
    <property type="match status" value="1"/>
</dbReference>
<comment type="caution">
    <text evidence="3">The sequence shown here is derived from an EMBL/GenBank/DDBJ whole genome shotgun (WGS) entry which is preliminary data.</text>
</comment>
<keyword evidence="1 2" id="KW-0378">Hydrolase</keyword>
<dbReference type="NCBIfam" id="TIGR02258">
    <property type="entry name" value="2_5_ligase"/>
    <property type="match status" value="1"/>
</dbReference>
<dbReference type="Proteomes" id="UP001597296">
    <property type="component" value="Unassembled WGS sequence"/>
</dbReference>
<dbReference type="InterPro" id="IPR009097">
    <property type="entry name" value="Cyclic_Pdiesterase"/>
</dbReference>
<evidence type="ECO:0000313" key="3">
    <source>
        <dbReference type="EMBL" id="MFD2232495.1"/>
    </source>
</evidence>
<evidence type="ECO:0000313" key="4">
    <source>
        <dbReference type="Proteomes" id="UP001597296"/>
    </source>
</evidence>
<organism evidence="3 4">
    <name type="scientific">Phaeospirillum tilakii</name>
    <dbReference type="NCBI Taxonomy" id="741673"/>
    <lineage>
        <taxon>Bacteria</taxon>
        <taxon>Pseudomonadati</taxon>
        <taxon>Pseudomonadota</taxon>
        <taxon>Alphaproteobacteria</taxon>
        <taxon>Rhodospirillales</taxon>
        <taxon>Rhodospirillaceae</taxon>
        <taxon>Phaeospirillum</taxon>
    </lineage>
</organism>
<dbReference type="InterPro" id="IPR004175">
    <property type="entry name" value="RNA_CPDase"/>
</dbReference>
<dbReference type="PANTHER" id="PTHR35561:SF1">
    <property type="entry name" value="RNA 2',3'-CYCLIC PHOSPHODIESTERASE"/>
    <property type="match status" value="1"/>
</dbReference>
<name>A0ABW5C8Z8_9PROT</name>
<feature type="short sequence motif" description="HXTX 2" evidence="2">
    <location>
        <begin position="121"/>
        <end position="124"/>
    </location>
</feature>
<comment type="catalytic activity">
    <reaction evidence="2">
        <text>a 3'-end 2',3'-cyclophospho-ribonucleotide-RNA + H2O = a 3'-end 2'-phospho-ribonucleotide-RNA + H(+)</text>
        <dbReference type="Rhea" id="RHEA:11828"/>
        <dbReference type="Rhea" id="RHEA-COMP:10464"/>
        <dbReference type="Rhea" id="RHEA-COMP:17353"/>
        <dbReference type="ChEBI" id="CHEBI:15377"/>
        <dbReference type="ChEBI" id="CHEBI:15378"/>
        <dbReference type="ChEBI" id="CHEBI:83064"/>
        <dbReference type="ChEBI" id="CHEBI:173113"/>
        <dbReference type="EC" id="3.1.4.58"/>
    </reaction>
</comment>
<feature type="active site" description="Proton acceptor" evidence="2">
    <location>
        <position position="121"/>
    </location>
</feature>
<dbReference type="PANTHER" id="PTHR35561">
    <property type="entry name" value="RNA 2',3'-CYCLIC PHOSPHODIESTERASE"/>
    <property type="match status" value="1"/>
</dbReference>
<proteinExistence type="inferred from homology"/>
<accession>A0ABW5C8Z8</accession>
<evidence type="ECO:0000256" key="2">
    <source>
        <dbReference type="HAMAP-Rule" id="MF_01940"/>
    </source>
</evidence>
<feature type="short sequence motif" description="HXTX 1" evidence="2">
    <location>
        <begin position="37"/>
        <end position="40"/>
    </location>
</feature>
<feature type="active site" description="Proton donor" evidence="2">
    <location>
        <position position="37"/>
    </location>
</feature>